<evidence type="ECO:0000256" key="1">
    <source>
        <dbReference type="ARBA" id="ARBA00022729"/>
    </source>
</evidence>
<dbReference type="FunCoup" id="A0A4Q1BQ27">
    <property type="interactions" value="563"/>
</dbReference>
<dbReference type="Pfam" id="PF01302">
    <property type="entry name" value="CAP_GLY"/>
    <property type="match status" value="1"/>
</dbReference>
<comment type="caution">
    <text evidence="4">The sequence shown here is derived from an EMBL/GenBank/DDBJ whole genome shotgun (WGS) entry which is preliminary data.</text>
</comment>
<dbReference type="PANTHER" id="PTHR24373:SF293">
    <property type="entry name" value="TOLL-LIKE RECEPTOR 3"/>
    <property type="match status" value="1"/>
</dbReference>
<dbReference type="Proteomes" id="UP000289152">
    <property type="component" value="Unassembled WGS sequence"/>
</dbReference>
<evidence type="ECO:0000313" key="4">
    <source>
        <dbReference type="EMBL" id="RXK40003.1"/>
    </source>
</evidence>
<keyword evidence="5" id="KW-1185">Reference proteome</keyword>
<evidence type="ECO:0000259" key="3">
    <source>
        <dbReference type="PROSITE" id="PS50245"/>
    </source>
</evidence>
<dbReference type="GO" id="GO:0043331">
    <property type="term" value="P:response to dsRNA"/>
    <property type="evidence" value="ECO:0007669"/>
    <property type="project" value="TreeGrafter"/>
</dbReference>
<name>A0A4Q1BQ27_TREME</name>
<dbReference type="SMART" id="SM01052">
    <property type="entry name" value="CAP_GLY"/>
    <property type="match status" value="1"/>
</dbReference>
<dbReference type="PROSITE" id="PS51450">
    <property type="entry name" value="LRR"/>
    <property type="match status" value="1"/>
</dbReference>
<dbReference type="PANTHER" id="PTHR24373">
    <property type="entry name" value="SLIT RELATED LEUCINE-RICH REPEAT NEURONAL PROTEIN"/>
    <property type="match status" value="1"/>
</dbReference>
<dbReference type="InterPro" id="IPR036859">
    <property type="entry name" value="CAP-Gly_dom_sf"/>
</dbReference>
<keyword evidence="1" id="KW-0732">Signal</keyword>
<dbReference type="GO" id="GO:0031012">
    <property type="term" value="C:extracellular matrix"/>
    <property type="evidence" value="ECO:0007669"/>
    <property type="project" value="TreeGrafter"/>
</dbReference>
<evidence type="ECO:0000256" key="2">
    <source>
        <dbReference type="SAM" id="MobiDB-lite"/>
    </source>
</evidence>
<dbReference type="Gene3D" id="2.30.30.190">
    <property type="entry name" value="CAP Gly-rich-like domain"/>
    <property type="match status" value="1"/>
</dbReference>
<proteinExistence type="predicted"/>
<protein>
    <recommendedName>
        <fullName evidence="3">CAP-Gly domain-containing protein</fullName>
    </recommendedName>
</protein>
<dbReference type="GO" id="GO:0038023">
    <property type="term" value="F:signaling receptor activity"/>
    <property type="evidence" value="ECO:0007669"/>
    <property type="project" value="TreeGrafter"/>
</dbReference>
<feature type="region of interest" description="Disordered" evidence="2">
    <location>
        <begin position="587"/>
        <end position="628"/>
    </location>
</feature>
<evidence type="ECO:0000313" key="5">
    <source>
        <dbReference type="Proteomes" id="UP000289152"/>
    </source>
</evidence>
<dbReference type="EMBL" id="SDIL01000023">
    <property type="protein sequence ID" value="RXK40003.1"/>
    <property type="molecule type" value="Genomic_DNA"/>
</dbReference>
<dbReference type="InterPro" id="IPR050328">
    <property type="entry name" value="Dev_Immune_Receptor"/>
</dbReference>
<organism evidence="4 5">
    <name type="scientific">Tremella mesenterica</name>
    <name type="common">Jelly fungus</name>
    <dbReference type="NCBI Taxonomy" id="5217"/>
    <lineage>
        <taxon>Eukaryota</taxon>
        <taxon>Fungi</taxon>
        <taxon>Dikarya</taxon>
        <taxon>Basidiomycota</taxon>
        <taxon>Agaricomycotina</taxon>
        <taxon>Tremellomycetes</taxon>
        <taxon>Tremellales</taxon>
        <taxon>Tremellaceae</taxon>
        <taxon>Tremella</taxon>
    </lineage>
</organism>
<accession>A0A4Q1BQ27</accession>
<reference evidence="4 5" key="1">
    <citation type="submission" date="2016-06" db="EMBL/GenBank/DDBJ databases">
        <title>Evolution of pathogenesis and genome organization in the Tremellales.</title>
        <authorList>
            <person name="Cuomo C."/>
            <person name="Litvintseva A."/>
            <person name="Heitman J."/>
            <person name="Chen Y."/>
            <person name="Sun S."/>
            <person name="Springer D."/>
            <person name="Dromer F."/>
            <person name="Young S."/>
            <person name="Zeng Q."/>
            <person name="Chapman S."/>
            <person name="Gujja S."/>
            <person name="Saif S."/>
            <person name="Birren B."/>
        </authorList>
    </citation>
    <scope>NUCLEOTIDE SEQUENCE [LARGE SCALE GENOMIC DNA]</scope>
    <source>
        <strain evidence="4 5">ATCC 28783</strain>
    </source>
</reference>
<dbReference type="InterPro" id="IPR001611">
    <property type="entry name" value="Leu-rich_rpt"/>
</dbReference>
<feature type="compositionally biased region" description="Low complexity" evidence="2">
    <location>
        <begin position="602"/>
        <end position="615"/>
    </location>
</feature>
<dbReference type="InParanoid" id="A0A4Q1BQ27"/>
<dbReference type="SUPFAM" id="SSF74924">
    <property type="entry name" value="Cap-Gly domain"/>
    <property type="match status" value="1"/>
</dbReference>
<feature type="domain" description="CAP-Gly" evidence="3">
    <location>
        <begin position="30"/>
        <end position="74"/>
    </location>
</feature>
<dbReference type="SUPFAM" id="SSF52047">
    <property type="entry name" value="RNI-like"/>
    <property type="match status" value="1"/>
</dbReference>
<dbReference type="OrthoDB" id="5273213at2759"/>
<dbReference type="InterPro" id="IPR032675">
    <property type="entry name" value="LRR_dom_sf"/>
</dbReference>
<dbReference type="Gene3D" id="3.80.10.10">
    <property type="entry name" value="Ribonuclease Inhibitor"/>
    <property type="match status" value="3"/>
</dbReference>
<dbReference type="STRING" id="5217.A0A4Q1BQ27"/>
<dbReference type="InterPro" id="IPR000938">
    <property type="entry name" value="CAP-Gly_domain"/>
</dbReference>
<dbReference type="GO" id="GO:0003725">
    <property type="term" value="F:double-stranded RNA binding"/>
    <property type="evidence" value="ECO:0007669"/>
    <property type="project" value="TreeGrafter"/>
</dbReference>
<dbReference type="PROSITE" id="PS50245">
    <property type="entry name" value="CAP_GLY_2"/>
    <property type="match status" value="1"/>
</dbReference>
<dbReference type="AlphaFoldDB" id="A0A4Q1BQ27"/>
<dbReference type="GO" id="GO:0005615">
    <property type="term" value="C:extracellular space"/>
    <property type="evidence" value="ECO:0007669"/>
    <property type="project" value="TreeGrafter"/>
</dbReference>
<sequence length="628" mass="70880">MNMNHTPEYVIGHRYLHSKSHQPLTLRYIGPLPSTDSLWLGVEYDDISFGKHDGVYQGVKMFKVLQEGAGAFIKFNVGSMPLRQGRTFVEVLEERYGSICHVQDYEATGNNVFSTPQNVHRVEGADQEKDEGVEVEQTGSTEQTGEYIWERGEISGRNEEGRGGEVSERGYECRSQRIEESEGERMFLGSSKDRIIVEAPNLEKIKRKFGRLERLKEIGVEGEWIWCLGGDLHLKKLLTKRLKGVKLLDMSKNLFSSWHDVAEIIDVLPGLETLVLNHSRLSSILNDTHNNNGSISTVEDPNLESTLKPLSQLKSLHLGHCHMSWDEICTLSSHLTDVESLHLNHNPLSRSITFRPKFDSLTYLSLEGCQLDQWKDIIRMIMDIPRLQTLDLSSNPFTTIPLAQETSMLFVPSSPKTLFDNTTTEHPLDCSNISSTFISAQDHATAMNQLTSLIMLETQCREWTNIDALSTWFPKLENLRISLSSLTPSSRSSTGRDIPFLEMTDMNDDRLIIIAKFPHLIWLNSTIISQSERRDAEIYYQSFLMKHQNPSLIPPGKGSTSLDETSPQLKHIPGIASVHTEGSTRLNDLEAPKNSLRSKMISGSPPSFLPSLSYEPPLPHSPKRSQSI</sequence>
<gene>
    <name evidence="4" type="ORF">M231_02643</name>
</gene>